<reference evidence="2 3" key="1">
    <citation type="submission" date="2019-02" db="EMBL/GenBank/DDBJ databases">
        <title>Deep-cultivation of Planctomycetes and their phenomic and genomic characterization uncovers novel biology.</title>
        <authorList>
            <person name="Wiegand S."/>
            <person name="Jogler M."/>
            <person name="Boedeker C."/>
            <person name="Pinto D."/>
            <person name="Vollmers J."/>
            <person name="Rivas-Marin E."/>
            <person name="Kohn T."/>
            <person name="Peeters S.H."/>
            <person name="Heuer A."/>
            <person name="Rast P."/>
            <person name="Oberbeckmann S."/>
            <person name="Bunk B."/>
            <person name="Jeske O."/>
            <person name="Meyerdierks A."/>
            <person name="Storesund J.E."/>
            <person name="Kallscheuer N."/>
            <person name="Luecker S."/>
            <person name="Lage O.M."/>
            <person name="Pohl T."/>
            <person name="Merkel B.J."/>
            <person name="Hornburger P."/>
            <person name="Mueller R.-W."/>
            <person name="Bruemmer F."/>
            <person name="Labrenz M."/>
            <person name="Spormann A.M."/>
            <person name="Op den Camp H."/>
            <person name="Overmann J."/>
            <person name="Amann R."/>
            <person name="Jetten M.S.M."/>
            <person name="Mascher T."/>
            <person name="Medema M.H."/>
            <person name="Devos D.P."/>
            <person name="Kaster A.-K."/>
            <person name="Ovreas L."/>
            <person name="Rohde M."/>
            <person name="Galperin M.Y."/>
            <person name="Jogler C."/>
        </authorList>
    </citation>
    <scope>NUCLEOTIDE SEQUENCE [LARGE SCALE GENOMIC DNA]</scope>
    <source>
        <strain evidence="2 3">Pla110</strain>
    </source>
</reference>
<dbReference type="EMBL" id="CP036281">
    <property type="protein sequence ID" value="QDU82826.1"/>
    <property type="molecule type" value="Genomic_DNA"/>
</dbReference>
<organism evidence="2 3">
    <name type="scientific">Polystyrenella longa</name>
    <dbReference type="NCBI Taxonomy" id="2528007"/>
    <lineage>
        <taxon>Bacteria</taxon>
        <taxon>Pseudomonadati</taxon>
        <taxon>Planctomycetota</taxon>
        <taxon>Planctomycetia</taxon>
        <taxon>Planctomycetales</taxon>
        <taxon>Planctomycetaceae</taxon>
        <taxon>Polystyrenella</taxon>
    </lineage>
</organism>
<keyword evidence="3" id="KW-1185">Reference proteome</keyword>
<dbReference type="AlphaFoldDB" id="A0A518CUC9"/>
<dbReference type="Proteomes" id="UP000317178">
    <property type="component" value="Chromosome"/>
</dbReference>
<evidence type="ECO:0000313" key="2">
    <source>
        <dbReference type="EMBL" id="QDU82826.1"/>
    </source>
</evidence>
<accession>A0A518CUC9</accession>
<feature type="compositionally biased region" description="Basic and acidic residues" evidence="1">
    <location>
        <begin position="37"/>
        <end position="52"/>
    </location>
</feature>
<evidence type="ECO:0000313" key="3">
    <source>
        <dbReference type="Proteomes" id="UP000317178"/>
    </source>
</evidence>
<proteinExistence type="predicted"/>
<feature type="region of interest" description="Disordered" evidence="1">
    <location>
        <begin position="1"/>
        <end position="78"/>
    </location>
</feature>
<name>A0A518CUC9_9PLAN</name>
<dbReference type="KEGG" id="plon:Pla110_45890"/>
<protein>
    <submittedName>
        <fullName evidence="2">Uncharacterized protein</fullName>
    </submittedName>
</protein>
<gene>
    <name evidence="2" type="ORF">Pla110_45890</name>
</gene>
<evidence type="ECO:0000256" key="1">
    <source>
        <dbReference type="SAM" id="MobiDB-lite"/>
    </source>
</evidence>
<sequence length="307" mass="34309">MIGCFLGTHTPDLAADEQTSSLKQSEVDGIDASPNDPIERLRQRSALDRWKSLSDGWTNRRQKSVEDQTSTSGPRMLPLQTAPQLEPVETAIQPAPAASPTKPVVKMVPSKSSDVYYRTASKLNKVKQNDPLGITEDAYKIKKVTEIDPFSDYEPDPNVAANDPCRNLCPRPEDCAQGENDEYKVCPEIEELTDAEYVSRHIPPAHYAWEAPNLYYNPLYFEDVQLERYGHTYWEPIQPFVSIGKFSTQLVGLPYQMAIDPPLKKVYPLGYYRPGECAPKLHYQIPWNTKAAAVQAGATAGAILLVP</sequence>